<sequence>MTTFDEGVDIVLADIKSQKDKIIRRLNDLELQLQNETHATKKRLSLKMCDEANELSSIKSTVDNWKKIFEACTLQGSDHQVVVKMEEISSRIPQIEKDISKVAGRSIQLETGLMKVNFHSGCVNVVLTIGVDVNKGGDRFISGIFIDDYIILTDKMNFRILCCDHNGSTEEEFKMPSQPTDVARMSDRKIAVASDSRQIYLLDIKPFSLIRTMIIDDSVWVLSYIDG</sequence>
<dbReference type="EMBL" id="CAJPWZ010002539">
    <property type="protein sequence ID" value="CAG2239863.1"/>
    <property type="molecule type" value="Genomic_DNA"/>
</dbReference>
<keyword evidence="1" id="KW-0175">Coiled coil</keyword>
<evidence type="ECO:0000313" key="3">
    <source>
        <dbReference type="Proteomes" id="UP000683360"/>
    </source>
</evidence>
<gene>
    <name evidence="2" type="ORF">MEDL_52194</name>
</gene>
<comment type="caution">
    <text evidence="2">The sequence shown here is derived from an EMBL/GenBank/DDBJ whole genome shotgun (WGS) entry which is preliminary data.</text>
</comment>
<dbReference type="Proteomes" id="UP000683360">
    <property type="component" value="Unassembled WGS sequence"/>
</dbReference>
<keyword evidence="3" id="KW-1185">Reference proteome</keyword>
<evidence type="ECO:0000313" key="2">
    <source>
        <dbReference type="EMBL" id="CAG2239863.1"/>
    </source>
</evidence>
<reference evidence="2" key="1">
    <citation type="submission" date="2021-03" db="EMBL/GenBank/DDBJ databases">
        <authorList>
            <person name="Bekaert M."/>
        </authorList>
    </citation>
    <scope>NUCLEOTIDE SEQUENCE</scope>
</reference>
<organism evidence="2 3">
    <name type="scientific">Mytilus edulis</name>
    <name type="common">Blue mussel</name>
    <dbReference type="NCBI Taxonomy" id="6550"/>
    <lineage>
        <taxon>Eukaryota</taxon>
        <taxon>Metazoa</taxon>
        <taxon>Spiralia</taxon>
        <taxon>Lophotrochozoa</taxon>
        <taxon>Mollusca</taxon>
        <taxon>Bivalvia</taxon>
        <taxon>Autobranchia</taxon>
        <taxon>Pteriomorphia</taxon>
        <taxon>Mytilida</taxon>
        <taxon>Mytiloidea</taxon>
        <taxon>Mytilidae</taxon>
        <taxon>Mytilinae</taxon>
        <taxon>Mytilus</taxon>
    </lineage>
</organism>
<dbReference type="OrthoDB" id="10351825at2759"/>
<accession>A0A8S3U1P9</accession>
<dbReference type="AlphaFoldDB" id="A0A8S3U1P9"/>
<feature type="coiled-coil region" evidence="1">
    <location>
        <begin position="12"/>
        <end position="39"/>
    </location>
</feature>
<evidence type="ECO:0000256" key="1">
    <source>
        <dbReference type="SAM" id="Coils"/>
    </source>
</evidence>
<protein>
    <submittedName>
        <fullName evidence="2">Uncharacterized protein</fullName>
    </submittedName>
</protein>
<dbReference type="SUPFAM" id="SSF101898">
    <property type="entry name" value="NHL repeat"/>
    <property type="match status" value="1"/>
</dbReference>
<proteinExistence type="predicted"/>
<name>A0A8S3U1P9_MYTED</name>